<accession>F7NKD2</accession>
<name>F7NKD2_9FIRM</name>
<feature type="domain" description="Phosphoadenosine phosphosulphate reductase" evidence="1">
    <location>
        <begin position="31"/>
        <end position="190"/>
    </location>
</feature>
<comment type="caution">
    <text evidence="2">The sequence shown here is derived from an EMBL/GenBank/DDBJ whole genome shotgun (WGS) entry which is preliminary data.</text>
</comment>
<proteinExistence type="predicted"/>
<evidence type="ECO:0000313" key="3">
    <source>
        <dbReference type="Proteomes" id="UP000003240"/>
    </source>
</evidence>
<dbReference type="GO" id="GO:0003824">
    <property type="term" value="F:catalytic activity"/>
    <property type="evidence" value="ECO:0007669"/>
    <property type="project" value="InterPro"/>
</dbReference>
<sequence>MLVEHTLFGIRDKVQIAIDRIRQFEPPEGYYVAFSGGKDSCVTLDLVKHAGVKYDAHYNLTTVDPPELVQFIRREHPEVERHLPKETMWQLIARKGDLPLRHRRWCCAVLKECGGKGRLVITGVRWEESSRRKRRAMVEQCYTDNSKRYFHPIIDWTYHDIWEYIRSVKLPYCSLYDEGFERLGCVMCPMQHDISRDATRWPKIYEAYKMATQMGWDILKKRKDAKGEIMTWQSAEDWFNWWAYDRDGKGKENPDQTVMFE</sequence>
<reference evidence="2 3" key="1">
    <citation type="journal article" date="2011" name="EMBO J.">
        <title>Structural diversity of bacterial flagellar motors.</title>
        <authorList>
            <person name="Chen S."/>
            <person name="Beeby M."/>
            <person name="Murphy G.E."/>
            <person name="Leadbetter J.R."/>
            <person name="Hendrixson D.R."/>
            <person name="Briegel A."/>
            <person name="Li Z."/>
            <person name="Shi J."/>
            <person name="Tocheva E.I."/>
            <person name="Muller A."/>
            <person name="Dobro M.J."/>
            <person name="Jensen G.J."/>
        </authorList>
    </citation>
    <scope>NUCLEOTIDE SEQUENCE [LARGE SCALE GENOMIC DNA]</scope>
    <source>
        <strain evidence="2 3">DSM 6540</strain>
    </source>
</reference>
<keyword evidence="3" id="KW-1185">Reference proteome</keyword>
<organism evidence="2 3">
    <name type="scientific">Acetonema longum DSM 6540</name>
    <dbReference type="NCBI Taxonomy" id="1009370"/>
    <lineage>
        <taxon>Bacteria</taxon>
        <taxon>Bacillati</taxon>
        <taxon>Bacillota</taxon>
        <taxon>Negativicutes</taxon>
        <taxon>Acetonemataceae</taxon>
        <taxon>Acetonema</taxon>
    </lineage>
</organism>
<dbReference type="SUPFAM" id="SSF52402">
    <property type="entry name" value="Adenine nucleotide alpha hydrolases-like"/>
    <property type="match status" value="1"/>
</dbReference>
<dbReference type="eggNOG" id="COG0175">
    <property type="taxonomic scope" value="Bacteria"/>
</dbReference>
<protein>
    <recommendedName>
        <fullName evidence="1">Phosphoadenosine phosphosulphate reductase domain-containing protein</fullName>
    </recommendedName>
</protein>
<dbReference type="AlphaFoldDB" id="F7NKD2"/>
<evidence type="ECO:0000259" key="1">
    <source>
        <dbReference type="Pfam" id="PF01507"/>
    </source>
</evidence>
<dbReference type="EMBL" id="AFGF01000107">
    <property type="protein sequence ID" value="EGO63573.1"/>
    <property type="molecule type" value="Genomic_DNA"/>
</dbReference>
<dbReference type="Proteomes" id="UP000003240">
    <property type="component" value="Unassembled WGS sequence"/>
</dbReference>
<dbReference type="RefSeq" id="WP_004096231.1">
    <property type="nucleotide sequence ID" value="NZ_AFGF01000107.1"/>
</dbReference>
<dbReference type="STRING" id="1009370.ALO_12726"/>
<dbReference type="InterPro" id="IPR014729">
    <property type="entry name" value="Rossmann-like_a/b/a_fold"/>
</dbReference>
<evidence type="ECO:0000313" key="2">
    <source>
        <dbReference type="EMBL" id="EGO63573.1"/>
    </source>
</evidence>
<dbReference type="Gene3D" id="3.40.50.620">
    <property type="entry name" value="HUPs"/>
    <property type="match status" value="1"/>
</dbReference>
<dbReference type="PANTHER" id="PTHR43196">
    <property type="entry name" value="SULFATE ADENYLYLTRANSFERASE SUBUNIT 2"/>
    <property type="match status" value="1"/>
</dbReference>
<dbReference type="OrthoDB" id="9774475at2"/>
<dbReference type="InterPro" id="IPR002500">
    <property type="entry name" value="PAPS_reduct_dom"/>
</dbReference>
<dbReference type="Pfam" id="PF01507">
    <property type="entry name" value="PAPS_reduct"/>
    <property type="match status" value="1"/>
</dbReference>
<dbReference type="InterPro" id="IPR050128">
    <property type="entry name" value="Sulfate_adenylyltrnsfr_sub2"/>
</dbReference>
<dbReference type="PANTHER" id="PTHR43196:SF2">
    <property type="entry name" value="PHOSPHOADENOSINE PHOSPHOSULFATE REDUCTASE"/>
    <property type="match status" value="1"/>
</dbReference>
<gene>
    <name evidence="2" type="ORF">ALO_12726</name>
</gene>